<reference evidence="3" key="1">
    <citation type="journal article" date="2019" name="Int. J. Syst. Evol. Microbiol.">
        <title>The Global Catalogue of Microorganisms (GCM) 10K type strain sequencing project: providing services to taxonomists for standard genome sequencing and annotation.</title>
        <authorList>
            <consortium name="The Broad Institute Genomics Platform"/>
            <consortium name="The Broad Institute Genome Sequencing Center for Infectious Disease"/>
            <person name="Wu L."/>
            <person name="Ma J."/>
        </authorList>
    </citation>
    <scope>NUCLEOTIDE SEQUENCE [LARGE SCALE GENOMIC DNA]</scope>
    <source>
        <strain evidence="3">JCM 17927</strain>
    </source>
</reference>
<dbReference type="Pfam" id="PF14054">
    <property type="entry name" value="DUF4249"/>
    <property type="match status" value="1"/>
</dbReference>
<evidence type="ECO:0000313" key="2">
    <source>
        <dbReference type="EMBL" id="GAA4458688.1"/>
    </source>
</evidence>
<organism evidence="2 3">
    <name type="scientific">Nibrella saemangeumensis</name>
    <dbReference type="NCBI Taxonomy" id="1084526"/>
    <lineage>
        <taxon>Bacteria</taxon>
        <taxon>Pseudomonadati</taxon>
        <taxon>Bacteroidota</taxon>
        <taxon>Cytophagia</taxon>
        <taxon>Cytophagales</taxon>
        <taxon>Spirosomataceae</taxon>
        <taxon>Nibrella</taxon>
    </lineage>
</organism>
<sequence>MISLVSLRLPRLNWRLLGLLVGSYWLTGCVDSFQPEFNATVNVVVVDGTITNLPESQVIRLNRSRADPFTGRFGNIPLTKAQVQVIVDGSQVVNAHETVEGSYQLPSDFRGQVRHSYQLRFRLEDGSQYESSPQIMPDVPPIDRVYAQFNPRVPRPNQPNAFMGAHEFYLDMSDPADQQNYYKWDWKLYEKQAWCRSCTQGIYAVYNIIPGRYMFGAYYVSGDQLYEDCFNQPPNVAREGGPPYHNELWYYDYTCRTQCWEILHNYTLNLFDDALVNGNAILGRKVALIPYYQRSPCLVEIRQSALTKEAHRFFKLVETQTQNTGGLADTPPSAPVGNVKNTANARENVVGFFGASAASVVRYWLDRKDATGMPVAAFDDKGNPLLNNEELFYALNGRRPEPEPYPPYTGERLEPKMQIWGGPPRVPTAICVPSDSRTPFKPEGWQE</sequence>
<evidence type="ECO:0000256" key="1">
    <source>
        <dbReference type="SAM" id="MobiDB-lite"/>
    </source>
</evidence>
<feature type="region of interest" description="Disordered" evidence="1">
    <location>
        <begin position="397"/>
        <end position="447"/>
    </location>
</feature>
<gene>
    <name evidence="2" type="ORF">GCM10023189_31330</name>
</gene>
<keyword evidence="3" id="KW-1185">Reference proteome</keyword>
<comment type="caution">
    <text evidence="2">The sequence shown here is derived from an EMBL/GenBank/DDBJ whole genome shotgun (WGS) entry which is preliminary data.</text>
</comment>
<proteinExistence type="predicted"/>
<name>A0ABP8N280_9BACT</name>
<dbReference type="Proteomes" id="UP001501175">
    <property type="component" value="Unassembled WGS sequence"/>
</dbReference>
<dbReference type="InterPro" id="IPR025345">
    <property type="entry name" value="DUF4249"/>
</dbReference>
<protein>
    <recommendedName>
        <fullName evidence="4">DUF4249 domain-containing protein</fullName>
    </recommendedName>
</protein>
<dbReference type="RefSeq" id="WP_345244808.1">
    <property type="nucleotide sequence ID" value="NZ_BAABHD010000030.1"/>
</dbReference>
<evidence type="ECO:0008006" key="4">
    <source>
        <dbReference type="Google" id="ProtNLM"/>
    </source>
</evidence>
<evidence type="ECO:0000313" key="3">
    <source>
        <dbReference type="Proteomes" id="UP001501175"/>
    </source>
</evidence>
<dbReference type="EMBL" id="BAABHD010000030">
    <property type="protein sequence ID" value="GAA4458688.1"/>
    <property type="molecule type" value="Genomic_DNA"/>
</dbReference>
<accession>A0ABP8N280</accession>